<proteinExistence type="predicted"/>
<dbReference type="EMBL" id="CP061038">
    <property type="protein sequence ID" value="QNQ10136.1"/>
    <property type="molecule type" value="Genomic_DNA"/>
</dbReference>
<evidence type="ECO:0000313" key="1">
    <source>
        <dbReference type="EMBL" id="QNQ10136.1"/>
    </source>
</evidence>
<accession>A0A7H0LKD3</accession>
<name>A0A7H0LKD3_9SPHN</name>
<gene>
    <name evidence="1" type="ORF">H3Z74_02485</name>
</gene>
<reference evidence="1 2" key="1">
    <citation type="submission" date="2020-09" db="EMBL/GenBank/DDBJ databases">
        <title>Sphingomonas sp., a new species isolated from pork steak.</title>
        <authorList>
            <person name="Heidler von Heilborn D."/>
        </authorList>
    </citation>
    <scope>NUCLEOTIDE SEQUENCE [LARGE SCALE GENOMIC DNA]</scope>
    <source>
        <strain evidence="2">S8-3T</strain>
    </source>
</reference>
<keyword evidence="2" id="KW-1185">Reference proteome</keyword>
<dbReference type="RefSeq" id="WP_187762440.1">
    <property type="nucleotide sequence ID" value="NZ_CP061038.1"/>
</dbReference>
<dbReference type="Proteomes" id="UP000516148">
    <property type="component" value="Chromosome"/>
</dbReference>
<dbReference type="KEGG" id="spap:H3Z74_02485"/>
<dbReference type="AlphaFoldDB" id="A0A7H0LKD3"/>
<protein>
    <submittedName>
        <fullName evidence="1">Uncharacterized protein</fullName>
    </submittedName>
</protein>
<sequence>MRDRRIAVAVVVALLFAIAVRHPSADIRIITHDQGDRSPGRVQAAVDVGLFGVSVLITWTKRFAG</sequence>
<evidence type="ECO:0000313" key="2">
    <source>
        <dbReference type="Proteomes" id="UP000516148"/>
    </source>
</evidence>
<organism evidence="1 2">
    <name type="scientific">Sphingomonas alpina</name>
    <dbReference type="NCBI Taxonomy" id="653931"/>
    <lineage>
        <taxon>Bacteria</taxon>
        <taxon>Pseudomonadati</taxon>
        <taxon>Pseudomonadota</taxon>
        <taxon>Alphaproteobacteria</taxon>
        <taxon>Sphingomonadales</taxon>
        <taxon>Sphingomonadaceae</taxon>
        <taxon>Sphingomonas</taxon>
    </lineage>
</organism>